<keyword evidence="2" id="KW-0449">Lipoprotein</keyword>
<dbReference type="GO" id="GO:0015562">
    <property type="term" value="F:efflux transmembrane transporter activity"/>
    <property type="evidence" value="ECO:0007669"/>
    <property type="project" value="InterPro"/>
</dbReference>
<dbReference type="EMBL" id="VUOE01000001">
    <property type="protein sequence ID" value="KAA2218371.1"/>
    <property type="molecule type" value="Genomic_DNA"/>
</dbReference>
<keyword evidence="2 3" id="KW-0472">Membrane</keyword>
<comment type="subcellular location">
    <subcellularLocation>
        <location evidence="2">Cell membrane</location>
        <topology evidence="2">Lipid-anchor</topology>
    </subcellularLocation>
</comment>
<comment type="caution">
    <text evidence="4">The sequence shown here is derived from an EMBL/GenBank/DDBJ whole genome shotgun (WGS) entry which is preliminary data.</text>
</comment>
<dbReference type="Gene3D" id="1.20.1600.10">
    <property type="entry name" value="Outer membrane efflux proteins (OEP)"/>
    <property type="match status" value="1"/>
</dbReference>
<keyword evidence="2" id="KW-0564">Palmitate</keyword>
<organism evidence="4 5">
    <name type="scientific">Maribacter flavus</name>
    <dbReference type="NCBI Taxonomy" id="1658664"/>
    <lineage>
        <taxon>Bacteria</taxon>
        <taxon>Pseudomonadati</taxon>
        <taxon>Bacteroidota</taxon>
        <taxon>Flavobacteriia</taxon>
        <taxon>Flavobacteriales</taxon>
        <taxon>Flavobacteriaceae</taxon>
        <taxon>Maribacter</taxon>
    </lineage>
</organism>
<dbReference type="PANTHER" id="PTHR30203">
    <property type="entry name" value="OUTER MEMBRANE CATION EFFLUX PROTEIN"/>
    <property type="match status" value="1"/>
</dbReference>
<sequence>MVQLPQPTTRKSLKNTPLKTTRTKGFLLLYIIFSAIVIIGCSPRYTNVAVPIDNVQEFSTTGSIVLEDEWWTAFEDEQLNTLIDSALHSNMNLAAIWEQFRASKAVLRREASIKWPQIDASAQTARNFPEPDFVGGENTQLGLATSYEVDLWGRIRTAVQAEKLRADASLFDYRTAAITLSSQIASTWYQLLVAKKQLEITEEQIAVNEDIIKLIRSRFVGGQIRAVDILRQAQLLESTKEQRIIFRTNVELLENQLAVLLGKQPQEPLELESQPLPQLDELPETGLPLELVRRRPDLQRSYTLLLAADRDMASAVKSKYPRLSLSARGQLRSNNFDNLFENWAYSIAGNLLAPLFYGGQLSAEVNRTEAIKRQRLYEYGQATLTAFLEVENGVTRDIMQKERLENIERQLDLAEKSNKQLRVEFLNGFSPYLDVLIGLDAEQQLRRDYLAAQLQQIQIRIDLYRALAGGFETDREMEIEMEMEKTKQL</sequence>
<dbReference type="AlphaFoldDB" id="A0A5B2TV15"/>
<reference evidence="4 5" key="1">
    <citation type="submission" date="2019-09" db="EMBL/GenBank/DDBJ databases">
        <authorList>
            <person name="Khan S.A."/>
            <person name="Jeon C.O."/>
            <person name="Chun B.H."/>
            <person name="Jeong S.E."/>
        </authorList>
    </citation>
    <scope>NUCLEOTIDE SEQUENCE [LARGE SCALE GENOMIC DNA]</scope>
    <source>
        <strain evidence="4 5">KCTC 42508</strain>
    </source>
</reference>
<evidence type="ECO:0000256" key="1">
    <source>
        <dbReference type="ARBA" id="ARBA00007613"/>
    </source>
</evidence>
<comment type="similarity">
    <text evidence="1 2">Belongs to the outer membrane factor (OMF) (TC 1.B.17) family.</text>
</comment>
<dbReference type="SUPFAM" id="SSF56954">
    <property type="entry name" value="Outer membrane efflux proteins (OEP)"/>
    <property type="match status" value="1"/>
</dbReference>
<dbReference type="InterPro" id="IPR010131">
    <property type="entry name" value="MdtP/NodT-like"/>
</dbReference>
<evidence type="ECO:0000313" key="4">
    <source>
        <dbReference type="EMBL" id="KAA2218371.1"/>
    </source>
</evidence>
<feature type="transmembrane region" description="Helical" evidence="3">
    <location>
        <begin position="26"/>
        <end position="45"/>
    </location>
</feature>
<evidence type="ECO:0000256" key="2">
    <source>
        <dbReference type="RuleBase" id="RU362097"/>
    </source>
</evidence>
<evidence type="ECO:0000313" key="5">
    <source>
        <dbReference type="Proteomes" id="UP000323188"/>
    </source>
</evidence>
<proteinExistence type="inferred from homology"/>
<dbReference type="Proteomes" id="UP000323188">
    <property type="component" value="Unassembled WGS sequence"/>
</dbReference>
<keyword evidence="3" id="KW-1133">Transmembrane helix</keyword>
<keyword evidence="2 3" id="KW-0812">Transmembrane</keyword>
<dbReference type="NCBIfam" id="TIGR01845">
    <property type="entry name" value="outer_NodT"/>
    <property type="match status" value="1"/>
</dbReference>
<dbReference type="PANTHER" id="PTHR30203:SF33">
    <property type="entry name" value="BLR4455 PROTEIN"/>
    <property type="match status" value="1"/>
</dbReference>
<dbReference type="Gene3D" id="2.20.200.10">
    <property type="entry name" value="Outer membrane efflux proteins (OEP)"/>
    <property type="match status" value="1"/>
</dbReference>
<protein>
    <submittedName>
        <fullName evidence="4">Efflux transporter outer membrane subunit</fullName>
    </submittedName>
</protein>
<dbReference type="Pfam" id="PF02321">
    <property type="entry name" value="OEP"/>
    <property type="match status" value="2"/>
</dbReference>
<dbReference type="InterPro" id="IPR003423">
    <property type="entry name" value="OMP_efflux"/>
</dbReference>
<name>A0A5B2TV15_9FLAO</name>
<keyword evidence="2" id="KW-1134">Transmembrane beta strand</keyword>
<dbReference type="GO" id="GO:0005886">
    <property type="term" value="C:plasma membrane"/>
    <property type="evidence" value="ECO:0007669"/>
    <property type="project" value="UniProtKB-SubCell"/>
</dbReference>
<gene>
    <name evidence="4" type="ORF">F0361_01750</name>
</gene>
<evidence type="ECO:0000256" key="3">
    <source>
        <dbReference type="SAM" id="Phobius"/>
    </source>
</evidence>
<accession>A0A5B2TV15</accession>